<dbReference type="Pfam" id="PF07495">
    <property type="entry name" value="Y_Y_Y"/>
    <property type="match status" value="1"/>
</dbReference>
<keyword evidence="4" id="KW-0805">Transcription regulation</keyword>
<feature type="domain" description="Histidine kinase" evidence="8">
    <location>
        <begin position="794"/>
        <end position="1006"/>
    </location>
</feature>
<dbReference type="Pfam" id="PF00512">
    <property type="entry name" value="HisKA"/>
    <property type="match status" value="1"/>
</dbReference>
<evidence type="ECO:0000313" key="10">
    <source>
        <dbReference type="EMBL" id="MDM7861986.1"/>
    </source>
</evidence>
<dbReference type="InterPro" id="IPR018060">
    <property type="entry name" value="HTH_AraC"/>
</dbReference>
<dbReference type="SMART" id="SM00387">
    <property type="entry name" value="HATPase_c"/>
    <property type="match status" value="1"/>
</dbReference>
<dbReference type="InterPro" id="IPR009057">
    <property type="entry name" value="Homeodomain-like_sf"/>
</dbReference>
<dbReference type="SMART" id="SM00448">
    <property type="entry name" value="REC"/>
    <property type="match status" value="1"/>
</dbReference>
<dbReference type="SMART" id="SM00342">
    <property type="entry name" value="HTH_ARAC"/>
    <property type="match status" value="1"/>
</dbReference>
<feature type="domain" description="HTH araC/xylS-type" evidence="7">
    <location>
        <begin position="1192"/>
        <end position="1290"/>
    </location>
</feature>
<dbReference type="InterPro" id="IPR015943">
    <property type="entry name" value="WD40/YVTN_repeat-like_dom_sf"/>
</dbReference>
<dbReference type="SUPFAM" id="SSF46689">
    <property type="entry name" value="Homeodomain-like"/>
    <property type="match status" value="1"/>
</dbReference>
<dbReference type="PROSITE" id="PS01124">
    <property type="entry name" value="HTH_ARAC_FAMILY_2"/>
    <property type="match status" value="1"/>
</dbReference>
<dbReference type="InterPro" id="IPR003594">
    <property type="entry name" value="HATPase_dom"/>
</dbReference>
<dbReference type="Gene3D" id="2.60.40.10">
    <property type="entry name" value="Immunoglobulins"/>
    <property type="match status" value="1"/>
</dbReference>
<organism evidence="10 11">
    <name type="scientific">Alteromonas arenosi</name>
    <dbReference type="NCBI Taxonomy" id="3055817"/>
    <lineage>
        <taxon>Bacteria</taxon>
        <taxon>Pseudomonadati</taxon>
        <taxon>Pseudomonadota</taxon>
        <taxon>Gammaproteobacteria</taxon>
        <taxon>Alteromonadales</taxon>
        <taxon>Alteromonadaceae</taxon>
        <taxon>Alteromonas/Salinimonas group</taxon>
        <taxon>Alteromonas</taxon>
    </lineage>
</organism>
<dbReference type="Pfam" id="PF12833">
    <property type="entry name" value="HTH_18"/>
    <property type="match status" value="1"/>
</dbReference>
<dbReference type="EC" id="2.7.13.3" evidence="2"/>
<dbReference type="PROSITE" id="PS50109">
    <property type="entry name" value="HIS_KIN"/>
    <property type="match status" value="1"/>
</dbReference>
<keyword evidence="10" id="KW-0547">Nucleotide-binding</keyword>
<dbReference type="Pfam" id="PF02518">
    <property type="entry name" value="HATPase_c"/>
    <property type="match status" value="1"/>
</dbReference>
<dbReference type="SUPFAM" id="SSF52172">
    <property type="entry name" value="CheY-like"/>
    <property type="match status" value="1"/>
</dbReference>
<dbReference type="Gene3D" id="2.130.10.10">
    <property type="entry name" value="YVTN repeat-like/Quinoprotein amine dehydrogenase"/>
    <property type="match status" value="3"/>
</dbReference>
<dbReference type="InterPro" id="IPR011044">
    <property type="entry name" value="Quino_amine_DH_bsu"/>
</dbReference>
<dbReference type="GO" id="GO:0016301">
    <property type="term" value="F:kinase activity"/>
    <property type="evidence" value="ECO:0007669"/>
    <property type="project" value="UniProtKB-KW"/>
</dbReference>
<dbReference type="InterPro" id="IPR005467">
    <property type="entry name" value="His_kinase_dom"/>
</dbReference>
<dbReference type="SMART" id="SM00388">
    <property type="entry name" value="HisKA"/>
    <property type="match status" value="1"/>
</dbReference>
<dbReference type="SUPFAM" id="SSF55874">
    <property type="entry name" value="ATPase domain of HSP90 chaperone/DNA topoisomerase II/histidine kinase"/>
    <property type="match status" value="1"/>
</dbReference>
<dbReference type="Proteomes" id="UP001234343">
    <property type="component" value="Unassembled WGS sequence"/>
</dbReference>
<dbReference type="RefSeq" id="WP_289366726.1">
    <property type="nucleotide sequence ID" value="NZ_JAUCBP010000013.1"/>
</dbReference>
<dbReference type="Gene3D" id="3.30.565.10">
    <property type="entry name" value="Histidine kinase-like ATPase, C-terminal domain"/>
    <property type="match status" value="1"/>
</dbReference>
<sequence length="1299" mass="145937">MTGKPLEGELPRISTADDQSLGIIHSLFQGRDKLWIGSENGLYYVAGDQIERSQILPKEISVPITAIAETTDSLVVATLGQGLHLYNYETQRIQRFDTSQGLTSDFIYDFAKLPSGEWVAATFDGVDLIDFNLLPAGKVTPILASKNVFNVVTQQNQILFTSDEGLFLIDVTGRQIASTLLPIPPNKASLIINDVDLITPSEIAVATDQGLYLYELEQQVFKLRAHLYAAENVTTAVSFDSESILVSGTRTRFLSISTLQPMTNHPQQDYFDLHRIAHIEDIARTPSNHIVFSTPLVGMSWLNNLGHAVDRMEVVAADGLRQRVDKMIDLNTSVLAISNHTLYLKKGYGTEPFIPVFEAFEPIEHVVAIGEQMILASTGNILHVLDVVAEQVVTTLSIQADVQQLTVINRKPVVLDASNGLYVITDDFRVQPLPTHFNADYITATANRLFAVDYYNGVFSSREGQSWQAHDHSLLSEDIPIDCVAQSQTDAYYFCTSGNGIMVTDPETARLVPSKLNDLLNANYIRSMAADASGHLWIASNIGLYRAHPSELWIQRVDARFGILDRDFEYDGLSMDMIGSTLNLVGDSYAYQLYLPSLNALLDQQLNQSARVQFDNITSYIGSGQDQRTEISSTIEGGVRSYFVPNSAYLSEFSFSATDIIDHQYLSFEYRLLGLTETWKTQPHGFSKAIFSALPYGEYRFQVRAVNNLSNLEQPITEVAINVLPPWYMSYQAFIAYFLSALALYFSFRYWQQYRAEVRRQQLEAFAAEKTNALQREYEAIKQRLDKTKGLFTNISHEIRTPLTLIIAWLNEVANSDASERDGRKIQAALNNTQRLRLLVDQLLELENLEYKEAAEREHIDVVASLRQLVDSLQPLFKHKRIEPVLTGREKIYVDVIPDSFDKIFSNIIVNAIKYSATDSEVRMRVRVKGHCVEITIEDSGEGIAEDDVATIFKRFSRLKEHQNTQGSGVGLAIVKEFVERNRGDINVKSRKRHGTVFTISLPLSKESQQSTARINLDEQSFNAAAVDKLQANTGRKTVLVVEDVEEMRRFIVSLLANEYHCLRAANGKEGLEMALKLQPDAIVADVNLPFKNGIELTQVVRANQQTAHIPIILISAMADEASKIAGLKAQANDYIAKPFNPEELKFKLARYTAVEPTTDSTVEGSEVHAKIDLIDIELPEFSSEKDHRFMMKLLLTTQKHYQSETYNREIAATALNCTDRQLNRKLNQLIGKSFTAFLRLYRLKKAKRLLLESSNITHVAFDVGFTSASYFGSCFKEEFGMTPSEYIESAKQPFSEPV</sequence>
<dbReference type="InterPro" id="IPR036097">
    <property type="entry name" value="HisK_dim/P_sf"/>
</dbReference>
<evidence type="ECO:0000259" key="8">
    <source>
        <dbReference type="PROSITE" id="PS50109"/>
    </source>
</evidence>
<dbReference type="SUPFAM" id="SSF50969">
    <property type="entry name" value="YVTN repeat-like/Quinoprotein amine dehydrogenase"/>
    <property type="match status" value="1"/>
</dbReference>
<evidence type="ECO:0000256" key="1">
    <source>
        <dbReference type="ARBA" id="ARBA00000085"/>
    </source>
</evidence>
<evidence type="ECO:0000259" key="7">
    <source>
        <dbReference type="PROSITE" id="PS01124"/>
    </source>
</evidence>
<dbReference type="GO" id="GO:0005524">
    <property type="term" value="F:ATP binding"/>
    <property type="evidence" value="ECO:0007669"/>
    <property type="project" value="UniProtKB-KW"/>
</dbReference>
<dbReference type="EMBL" id="JAUCBP010000013">
    <property type="protein sequence ID" value="MDM7861986.1"/>
    <property type="molecule type" value="Genomic_DNA"/>
</dbReference>
<evidence type="ECO:0000256" key="4">
    <source>
        <dbReference type="ARBA" id="ARBA00023015"/>
    </source>
</evidence>
<dbReference type="InterPro" id="IPR011123">
    <property type="entry name" value="Y_Y_Y"/>
</dbReference>
<dbReference type="InterPro" id="IPR003661">
    <property type="entry name" value="HisK_dim/P_dom"/>
</dbReference>
<protein>
    <recommendedName>
        <fullName evidence="2">histidine kinase</fullName>
        <ecNumber evidence="2">2.7.13.3</ecNumber>
    </recommendedName>
</protein>
<comment type="caution">
    <text evidence="10">The sequence shown here is derived from an EMBL/GenBank/DDBJ whole genome shotgun (WGS) entry which is preliminary data.</text>
</comment>
<dbReference type="PANTHER" id="PTHR43547">
    <property type="entry name" value="TWO-COMPONENT HISTIDINE KINASE"/>
    <property type="match status" value="1"/>
</dbReference>
<dbReference type="Pfam" id="PF00072">
    <property type="entry name" value="Response_reg"/>
    <property type="match status" value="1"/>
</dbReference>
<dbReference type="PRINTS" id="PR00344">
    <property type="entry name" value="BCTRLSENSOR"/>
</dbReference>
<dbReference type="Gene3D" id="1.10.10.60">
    <property type="entry name" value="Homeodomain-like"/>
    <property type="match status" value="1"/>
</dbReference>
<evidence type="ECO:0000313" key="11">
    <source>
        <dbReference type="Proteomes" id="UP001234343"/>
    </source>
</evidence>
<dbReference type="InterPro" id="IPR011006">
    <property type="entry name" value="CheY-like_superfamily"/>
</dbReference>
<dbReference type="InterPro" id="IPR013783">
    <property type="entry name" value="Ig-like_fold"/>
</dbReference>
<reference evidence="10 11" key="1">
    <citation type="submission" date="2023-06" db="EMBL/GenBank/DDBJ databases">
        <title>Alteromonas sp. ASW11-36 isolated from intertidal sand.</title>
        <authorList>
            <person name="Li Y."/>
        </authorList>
    </citation>
    <scope>NUCLEOTIDE SEQUENCE [LARGE SCALE GENOMIC DNA]</scope>
    <source>
        <strain evidence="10 11">ASW11-36</strain>
    </source>
</reference>
<evidence type="ECO:0000256" key="3">
    <source>
        <dbReference type="ARBA" id="ARBA00022553"/>
    </source>
</evidence>
<feature type="domain" description="Response regulatory" evidence="9">
    <location>
        <begin position="1038"/>
        <end position="1153"/>
    </location>
</feature>
<keyword evidence="11" id="KW-1185">Reference proteome</keyword>
<dbReference type="SUPFAM" id="SSF47384">
    <property type="entry name" value="Homodimeric domain of signal transducing histidine kinase"/>
    <property type="match status" value="1"/>
</dbReference>
<evidence type="ECO:0000259" key="9">
    <source>
        <dbReference type="PROSITE" id="PS50110"/>
    </source>
</evidence>
<keyword evidence="10" id="KW-0808">Transferase</keyword>
<dbReference type="PANTHER" id="PTHR43547:SF2">
    <property type="entry name" value="HYBRID SIGNAL TRANSDUCTION HISTIDINE KINASE C"/>
    <property type="match status" value="1"/>
</dbReference>
<dbReference type="InterPro" id="IPR001789">
    <property type="entry name" value="Sig_transdc_resp-reg_receiver"/>
</dbReference>
<keyword evidence="10" id="KW-0418">Kinase</keyword>
<name>A0ABT7T0L2_9ALTE</name>
<evidence type="ECO:0000256" key="2">
    <source>
        <dbReference type="ARBA" id="ARBA00012438"/>
    </source>
</evidence>
<dbReference type="InterPro" id="IPR036890">
    <property type="entry name" value="HATPase_C_sf"/>
</dbReference>
<keyword evidence="5" id="KW-0804">Transcription</keyword>
<dbReference type="PROSITE" id="PS50110">
    <property type="entry name" value="RESPONSE_REGULATORY"/>
    <property type="match status" value="1"/>
</dbReference>
<evidence type="ECO:0000256" key="5">
    <source>
        <dbReference type="ARBA" id="ARBA00023163"/>
    </source>
</evidence>
<dbReference type="CDD" id="cd00082">
    <property type="entry name" value="HisKA"/>
    <property type="match status" value="1"/>
</dbReference>
<dbReference type="Gene3D" id="1.10.287.130">
    <property type="match status" value="1"/>
</dbReference>
<keyword evidence="10" id="KW-0067">ATP-binding</keyword>
<dbReference type="CDD" id="cd00075">
    <property type="entry name" value="HATPase"/>
    <property type="match status" value="1"/>
</dbReference>
<evidence type="ECO:0000256" key="6">
    <source>
        <dbReference type="PROSITE-ProRule" id="PRU00169"/>
    </source>
</evidence>
<proteinExistence type="predicted"/>
<gene>
    <name evidence="10" type="ORF">QTP81_15390</name>
</gene>
<dbReference type="Gene3D" id="3.40.50.2300">
    <property type="match status" value="1"/>
</dbReference>
<accession>A0ABT7T0L2</accession>
<keyword evidence="3 6" id="KW-0597">Phosphoprotein</keyword>
<dbReference type="CDD" id="cd17574">
    <property type="entry name" value="REC_OmpR"/>
    <property type="match status" value="1"/>
</dbReference>
<comment type="catalytic activity">
    <reaction evidence="1">
        <text>ATP + protein L-histidine = ADP + protein N-phospho-L-histidine.</text>
        <dbReference type="EC" id="2.7.13.3"/>
    </reaction>
</comment>
<dbReference type="InterPro" id="IPR004358">
    <property type="entry name" value="Sig_transdc_His_kin-like_C"/>
</dbReference>
<feature type="modified residue" description="4-aspartylphosphate" evidence="6">
    <location>
        <position position="1086"/>
    </location>
</feature>